<accession>A0ABN3TY49</accession>
<reference evidence="4 5" key="1">
    <citation type="journal article" date="2019" name="Int. J. Syst. Evol. Microbiol.">
        <title>The Global Catalogue of Microorganisms (GCM) 10K type strain sequencing project: providing services to taxonomists for standard genome sequencing and annotation.</title>
        <authorList>
            <consortium name="The Broad Institute Genomics Platform"/>
            <consortium name="The Broad Institute Genome Sequencing Center for Infectious Disease"/>
            <person name="Wu L."/>
            <person name="Ma J."/>
        </authorList>
    </citation>
    <scope>NUCLEOTIDE SEQUENCE [LARGE SCALE GENOMIC DNA]</scope>
    <source>
        <strain evidence="4 5">JCM 4542</strain>
    </source>
</reference>
<evidence type="ECO:0000256" key="1">
    <source>
        <dbReference type="ARBA" id="ARBA00001946"/>
    </source>
</evidence>
<evidence type="ECO:0000313" key="5">
    <source>
        <dbReference type="Proteomes" id="UP001500886"/>
    </source>
</evidence>
<name>A0ABN3TY49_9ACTN</name>
<dbReference type="InterPro" id="IPR015797">
    <property type="entry name" value="NUDIX_hydrolase-like_dom_sf"/>
</dbReference>
<dbReference type="EMBL" id="BAAASL010000015">
    <property type="protein sequence ID" value="GAA2720210.1"/>
    <property type="molecule type" value="Genomic_DNA"/>
</dbReference>
<evidence type="ECO:0000313" key="4">
    <source>
        <dbReference type="EMBL" id="GAA2720210.1"/>
    </source>
</evidence>
<dbReference type="Proteomes" id="UP001500886">
    <property type="component" value="Unassembled WGS sequence"/>
</dbReference>
<organism evidence="4 5">
    <name type="scientific">Streptomyces luteosporeus</name>
    <dbReference type="NCBI Taxonomy" id="173856"/>
    <lineage>
        <taxon>Bacteria</taxon>
        <taxon>Bacillati</taxon>
        <taxon>Actinomycetota</taxon>
        <taxon>Actinomycetes</taxon>
        <taxon>Kitasatosporales</taxon>
        <taxon>Streptomycetaceae</taxon>
        <taxon>Streptomyces</taxon>
    </lineage>
</organism>
<dbReference type="Gene3D" id="3.90.79.10">
    <property type="entry name" value="Nucleoside Triphosphate Pyrophosphohydrolase"/>
    <property type="match status" value="1"/>
</dbReference>
<dbReference type="PANTHER" id="PTHR43046">
    <property type="entry name" value="GDP-MANNOSE MANNOSYL HYDROLASE"/>
    <property type="match status" value="1"/>
</dbReference>
<evidence type="ECO:0000256" key="2">
    <source>
        <dbReference type="ARBA" id="ARBA00022801"/>
    </source>
</evidence>
<dbReference type="PROSITE" id="PS51462">
    <property type="entry name" value="NUDIX"/>
    <property type="match status" value="1"/>
</dbReference>
<dbReference type="PANTHER" id="PTHR43046:SF14">
    <property type="entry name" value="MUTT_NUDIX FAMILY PROTEIN"/>
    <property type="match status" value="1"/>
</dbReference>
<feature type="domain" description="Nudix hydrolase" evidence="3">
    <location>
        <begin position="3"/>
        <end position="138"/>
    </location>
</feature>
<gene>
    <name evidence="4" type="ORF">GCM10010315_40010</name>
</gene>
<dbReference type="CDD" id="cd04683">
    <property type="entry name" value="NUDIX_Hydrolase"/>
    <property type="match status" value="1"/>
</dbReference>
<proteinExistence type="predicted"/>
<dbReference type="RefSeq" id="WP_344436741.1">
    <property type="nucleotide sequence ID" value="NZ_BAAASL010000015.1"/>
</dbReference>
<evidence type="ECO:0000259" key="3">
    <source>
        <dbReference type="PROSITE" id="PS51462"/>
    </source>
</evidence>
<sequence length="162" mass="18194">MPFVPNVVGAHLVFEDKGRVLLGLRPPDALFAANVWHVPAGHVERESARACAVREAGEELGVTVMEPDLELVHTVHLLDGDDPEGVPRLQLFFRVHRWRGEPRLMEPDRCVQWRWWPLHALPDPTVEYTVAALEGIANGWPYTDVGWRPRPGEAHGKPGLGR</sequence>
<dbReference type="Pfam" id="PF00293">
    <property type="entry name" value="NUDIX"/>
    <property type="match status" value="1"/>
</dbReference>
<dbReference type="InterPro" id="IPR000086">
    <property type="entry name" value="NUDIX_hydrolase_dom"/>
</dbReference>
<comment type="cofactor">
    <cofactor evidence="1">
        <name>Mg(2+)</name>
        <dbReference type="ChEBI" id="CHEBI:18420"/>
    </cofactor>
</comment>
<protein>
    <recommendedName>
        <fullName evidence="3">Nudix hydrolase domain-containing protein</fullName>
    </recommendedName>
</protein>
<keyword evidence="2" id="KW-0378">Hydrolase</keyword>
<keyword evidence="5" id="KW-1185">Reference proteome</keyword>
<comment type="caution">
    <text evidence="4">The sequence shown here is derived from an EMBL/GenBank/DDBJ whole genome shotgun (WGS) entry which is preliminary data.</text>
</comment>
<dbReference type="SUPFAM" id="SSF55811">
    <property type="entry name" value="Nudix"/>
    <property type="match status" value="1"/>
</dbReference>